<accession>A0AA37Q491</accession>
<name>A0AA37Q491_9BACT</name>
<comment type="caution">
    <text evidence="3">The sequence shown here is derived from an EMBL/GenBank/DDBJ whole genome shotgun (WGS) entry which is preliminary data.</text>
</comment>
<dbReference type="NCBIfam" id="TIGR02595">
    <property type="entry name" value="PEP_CTERM"/>
    <property type="match status" value="1"/>
</dbReference>
<dbReference type="InterPro" id="IPR013424">
    <property type="entry name" value="Ice-binding_C"/>
</dbReference>
<feature type="chain" id="PRO_5041438230" description="Ice-binding protein C-terminal domain-containing protein" evidence="1">
    <location>
        <begin position="23"/>
        <end position="196"/>
    </location>
</feature>
<feature type="signal peptide" evidence="1">
    <location>
        <begin position="1"/>
        <end position="22"/>
    </location>
</feature>
<dbReference type="EMBL" id="BRXS01000001">
    <property type="protein sequence ID" value="GLC24337.1"/>
    <property type="molecule type" value="Genomic_DNA"/>
</dbReference>
<gene>
    <name evidence="3" type="ORF">rosag_08500</name>
</gene>
<sequence>MSFRTLVAALAATLLAAPAAQAQTNYGAIFSFSGGSVVQPGYVTFDVLTSGAFRFWTISEPGRDPQIFLFQGTRASLGALVTDNDDGCITNPAALCPGSTNIRDALITPTLVGGQTYTLAIGRYTFTESEARSGQMDGGDFSGQIVITSGNGTATNFAVANGIPTTTTTPEPATWALMGAGLLGTAVVSRRRRTTA</sequence>
<evidence type="ECO:0000313" key="4">
    <source>
        <dbReference type="Proteomes" id="UP001161325"/>
    </source>
</evidence>
<evidence type="ECO:0000256" key="1">
    <source>
        <dbReference type="SAM" id="SignalP"/>
    </source>
</evidence>
<keyword evidence="4" id="KW-1185">Reference proteome</keyword>
<protein>
    <recommendedName>
        <fullName evidence="2">Ice-binding protein C-terminal domain-containing protein</fullName>
    </recommendedName>
</protein>
<dbReference type="Pfam" id="PF07589">
    <property type="entry name" value="PEP-CTERM"/>
    <property type="match status" value="1"/>
</dbReference>
<feature type="domain" description="Ice-binding protein C-terminal" evidence="2">
    <location>
        <begin position="168"/>
        <end position="192"/>
    </location>
</feature>
<evidence type="ECO:0000259" key="2">
    <source>
        <dbReference type="Pfam" id="PF07589"/>
    </source>
</evidence>
<keyword evidence="1" id="KW-0732">Signal</keyword>
<dbReference type="NCBIfam" id="NF038127">
    <property type="entry name" value="FDP_fam"/>
    <property type="match status" value="1"/>
</dbReference>
<dbReference type="RefSeq" id="WP_284348788.1">
    <property type="nucleotide sequence ID" value="NZ_BRXS01000001.1"/>
</dbReference>
<proteinExistence type="predicted"/>
<evidence type="ECO:0000313" key="3">
    <source>
        <dbReference type="EMBL" id="GLC24337.1"/>
    </source>
</evidence>
<organism evidence="3 4">
    <name type="scientific">Roseisolibacter agri</name>
    <dbReference type="NCBI Taxonomy" id="2014610"/>
    <lineage>
        <taxon>Bacteria</taxon>
        <taxon>Pseudomonadati</taxon>
        <taxon>Gemmatimonadota</taxon>
        <taxon>Gemmatimonadia</taxon>
        <taxon>Gemmatimonadales</taxon>
        <taxon>Gemmatimonadaceae</taxon>
        <taxon>Roseisolibacter</taxon>
    </lineage>
</organism>
<dbReference type="Proteomes" id="UP001161325">
    <property type="component" value="Unassembled WGS sequence"/>
</dbReference>
<dbReference type="AlphaFoldDB" id="A0AA37Q491"/>
<reference evidence="3" key="1">
    <citation type="submission" date="2022-08" db="EMBL/GenBank/DDBJ databases">
        <title>Draft genome sequencing of Roseisolibacter agri AW1220.</title>
        <authorList>
            <person name="Tobiishi Y."/>
            <person name="Tonouchi A."/>
        </authorList>
    </citation>
    <scope>NUCLEOTIDE SEQUENCE</scope>
    <source>
        <strain evidence="3">AW1220</strain>
    </source>
</reference>